<evidence type="ECO:0000256" key="4">
    <source>
        <dbReference type="ARBA" id="ARBA00022825"/>
    </source>
</evidence>
<evidence type="ECO:0000313" key="10">
    <source>
        <dbReference type="Proteomes" id="UP001392437"/>
    </source>
</evidence>
<dbReference type="GO" id="GO:0004252">
    <property type="term" value="F:serine-type endopeptidase activity"/>
    <property type="evidence" value="ECO:0007669"/>
    <property type="project" value="UniProtKB-UniRule"/>
</dbReference>
<comment type="caution">
    <text evidence="9">The sequence shown here is derived from an EMBL/GenBank/DDBJ whole genome shotgun (WGS) entry which is preliminary data.</text>
</comment>
<dbReference type="InterPro" id="IPR036852">
    <property type="entry name" value="Peptidase_S8/S53_dom_sf"/>
</dbReference>
<evidence type="ECO:0000256" key="1">
    <source>
        <dbReference type="ARBA" id="ARBA00022670"/>
    </source>
</evidence>
<dbReference type="PRINTS" id="PR00723">
    <property type="entry name" value="SUBTILISIN"/>
</dbReference>
<sequence length="1005" mass="111761">MGLVSRGDKSSGSEETEHNHSVDDFLESPRPKDEESDSDSESDPDDEEENEKLPSDKRARERLVKIVDDLKSHGPDKVISLGLDLSKDAGIEEFIDKNLEYIIQSPGRKKQNLLHLIAEEDALPSVRKMRKLLSALVQLDANLLKGQDENGKTPVHSAILGRNRKLVRCMCETHDDVNSILKIQTLQKANCLHLAFKGKRSSHDDSLLELLIGKSEEDTLSTIDENGLTPLHIAVAHDLCDDGQLPIIQQLLNKCDKAEAAEKKRQESSMAMPPPQRIDNPEARSKPLIKPFGREDRKNSLPVGRAQESLDGVLNRGNHKPVHASVLAEAPGKYGAARKHERGVGSMSLGVSNSNGPHATPSDSGRSKPTPSKSGKARLQPTKKSVSAVGQYLKEYYLRTRDHDDAVNFLYGAQYDKQINFDLTSLEMDFNTLAESQIKQGLQHQEFENVLQYVAIPQLKVEKTAVTTKQEPGQRPTKPAGSIGSGRTDLQIIFNWLKSEKKVKKIFRVIVDDLEEPSHQDEAIESCLREIEGVETWDWKKFDLSPDIIQNAARHAKVVHLYWSGRNIALRAWSEERGLRQLEHLKEVHLHYQQGLESQVRMKQYIAEFKHTMEEYPRKDAAGNDTRIEVMPCPLKTNDRNGPSSRANMFKDKYEPEKWIKTMERFAEFLQTAERAERTEPRYTARDPIKVAVIDDGVNTFDPRIHVGGGRSFCRRDKSQNLVHSYYVSSQGHGTAMAVCISQICPSVELYILRLDEYSSEPGKSFFTAESAEKAVRAAIEQKVDIISMSWTIEETEDNKHHVAALDKAISEAAGKSILMFCAATDGGAQTDVSYPAMASTKHIFKIGGAEPSGNPHKWLGETNVDFILPGTYQEQHGGGGGDSSHPVTYRPRTGSSVATARASGLAAVVLHCAKGSAARAGASSSSSSSSTSINTAASAAAYNDLRNHDRMNEVFTQIGTTPGKYIQVWEKFDRPVKDAEGTNTPRDVWTAYLDDLVRRLTWRG</sequence>
<organism evidence="9 10">
    <name type="scientific">Apiospora kogelbergensis</name>
    <dbReference type="NCBI Taxonomy" id="1337665"/>
    <lineage>
        <taxon>Eukaryota</taxon>
        <taxon>Fungi</taxon>
        <taxon>Dikarya</taxon>
        <taxon>Ascomycota</taxon>
        <taxon>Pezizomycotina</taxon>
        <taxon>Sordariomycetes</taxon>
        <taxon>Xylariomycetidae</taxon>
        <taxon>Amphisphaeriales</taxon>
        <taxon>Apiosporaceae</taxon>
        <taxon>Apiospora</taxon>
    </lineage>
</organism>
<dbReference type="SMART" id="SM00248">
    <property type="entry name" value="ANK"/>
    <property type="match status" value="4"/>
</dbReference>
<feature type="active site" description="Charge relay system" evidence="6">
    <location>
        <position position="695"/>
    </location>
</feature>
<dbReference type="CDD" id="cd07491">
    <property type="entry name" value="Peptidases_S8_7"/>
    <property type="match status" value="1"/>
</dbReference>
<feature type="region of interest" description="Disordered" evidence="7">
    <location>
        <begin position="465"/>
        <end position="484"/>
    </location>
</feature>
<dbReference type="Gene3D" id="3.40.50.200">
    <property type="entry name" value="Peptidase S8/S53 domain"/>
    <property type="match status" value="1"/>
</dbReference>
<feature type="region of interest" description="Disordered" evidence="7">
    <location>
        <begin position="346"/>
        <end position="384"/>
    </location>
</feature>
<evidence type="ECO:0000259" key="8">
    <source>
        <dbReference type="Pfam" id="PF00082"/>
    </source>
</evidence>
<feature type="compositionally biased region" description="Basic and acidic residues" evidence="7">
    <location>
        <begin position="51"/>
        <end position="60"/>
    </location>
</feature>
<dbReference type="SUPFAM" id="SSF48403">
    <property type="entry name" value="Ankyrin repeat"/>
    <property type="match status" value="1"/>
</dbReference>
<evidence type="ECO:0000256" key="2">
    <source>
        <dbReference type="ARBA" id="ARBA00022737"/>
    </source>
</evidence>
<dbReference type="InterPro" id="IPR036770">
    <property type="entry name" value="Ankyrin_rpt-contain_sf"/>
</dbReference>
<evidence type="ECO:0000256" key="6">
    <source>
        <dbReference type="PROSITE-ProRule" id="PRU01240"/>
    </source>
</evidence>
<accession>A0AAW0REC6</accession>
<dbReference type="Proteomes" id="UP001392437">
    <property type="component" value="Unassembled WGS sequence"/>
</dbReference>
<dbReference type="SUPFAM" id="SSF52743">
    <property type="entry name" value="Subtilisin-like"/>
    <property type="match status" value="1"/>
</dbReference>
<feature type="active site" description="Charge relay system" evidence="6">
    <location>
        <position position="733"/>
    </location>
</feature>
<keyword evidence="4 6" id="KW-0720">Serine protease</keyword>
<keyword evidence="5" id="KW-0040">ANK repeat</keyword>
<dbReference type="InterPro" id="IPR015500">
    <property type="entry name" value="Peptidase_S8_subtilisin-rel"/>
</dbReference>
<dbReference type="GO" id="GO:0006508">
    <property type="term" value="P:proteolysis"/>
    <property type="evidence" value="ECO:0007669"/>
    <property type="project" value="UniProtKB-KW"/>
</dbReference>
<feature type="region of interest" description="Disordered" evidence="7">
    <location>
        <begin position="873"/>
        <end position="896"/>
    </location>
</feature>
<evidence type="ECO:0000313" key="9">
    <source>
        <dbReference type="EMBL" id="KAK8133280.1"/>
    </source>
</evidence>
<gene>
    <name evidence="9" type="ORF">PG999_001453</name>
</gene>
<dbReference type="PANTHER" id="PTHR24186">
    <property type="entry name" value="PROTEIN PHOSPHATASE 1 REGULATORY SUBUNIT"/>
    <property type="match status" value="1"/>
</dbReference>
<protein>
    <recommendedName>
        <fullName evidence="8">Peptidase S8/S53 domain-containing protein</fullName>
    </recommendedName>
</protein>
<keyword evidence="3 6" id="KW-0378">Hydrolase</keyword>
<dbReference type="Gene3D" id="1.25.40.20">
    <property type="entry name" value="Ankyrin repeat-containing domain"/>
    <property type="match status" value="1"/>
</dbReference>
<evidence type="ECO:0000256" key="7">
    <source>
        <dbReference type="SAM" id="MobiDB-lite"/>
    </source>
</evidence>
<dbReference type="InterPro" id="IPR000209">
    <property type="entry name" value="Peptidase_S8/S53_dom"/>
</dbReference>
<keyword evidence="10" id="KW-1185">Reference proteome</keyword>
<feature type="compositionally biased region" description="Acidic residues" evidence="7">
    <location>
        <begin position="34"/>
        <end position="50"/>
    </location>
</feature>
<dbReference type="AlphaFoldDB" id="A0AAW0REC6"/>
<feature type="region of interest" description="Disordered" evidence="7">
    <location>
        <begin position="259"/>
        <end position="305"/>
    </location>
</feature>
<feature type="compositionally biased region" description="Basic and acidic residues" evidence="7">
    <location>
        <begin position="1"/>
        <end position="33"/>
    </location>
</feature>
<dbReference type="GO" id="GO:0005886">
    <property type="term" value="C:plasma membrane"/>
    <property type="evidence" value="ECO:0007669"/>
    <property type="project" value="TreeGrafter"/>
</dbReference>
<feature type="region of interest" description="Disordered" evidence="7">
    <location>
        <begin position="1"/>
        <end position="60"/>
    </location>
</feature>
<dbReference type="Pfam" id="PF00082">
    <property type="entry name" value="Peptidase_S8"/>
    <property type="match status" value="1"/>
</dbReference>
<name>A0AAW0REC6_9PEZI</name>
<evidence type="ECO:0000256" key="3">
    <source>
        <dbReference type="ARBA" id="ARBA00022801"/>
    </source>
</evidence>
<keyword evidence="2" id="KW-0677">Repeat</keyword>
<feature type="active site" description="Charge relay system" evidence="6">
    <location>
        <position position="897"/>
    </location>
</feature>
<keyword evidence="1 6" id="KW-0645">Protease</keyword>
<dbReference type="PROSITE" id="PS51892">
    <property type="entry name" value="SUBTILASE"/>
    <property type="match status" value="1"/>
</dbReference>
<comment type="similarity">
    <text evidence="6">Belongs to the peptidase S8 family.</text>
</comment>
<reference evidence="9 10" key="1">
    <citation type="submission" date="2023-01" db="EMBL/GenBank/DDBJ databases">
        <title>Analysis of 21 Apiospora genomes using comparative genomics revels a genus with tremendous synthesis potential of carbohydrate active enzymes and secondary metabolites.</title>
        <authorList>
            <person name="Sorensen T."/>
        </authorList>
    </citation>
    <scope>NUCLEOTIDE SEQUENCE [LARGE SCALE GENOMIC DNA]</scope>
    <source>
        <strain evidence="9 10">CBS 117206</strain>
    </source>
</reference>
<dbReference type="EMBL" id="JAQQWP010000001">
    <property type="protein sequence ID" value="KAK8133280.1"/>
    <property type="molecule type" value="Genomic_DNA"/>
</dbReference>
<dbReference type="PANTHER" id="PTHR24186:SF38">
    <property type="entry name" value="ANKYRIN REPEAT FAMILY PROTEIN"/>
    <property type="match status" value="1"/>
</dbReference>
<dbReference type="InterPro" id="IPR002110">
    <property type="entry name" value="Ankyrin_rpt"/>
</dbReference>
<proteinExistence type="inferred from homology"/>
<feature type="compositionally biased region" description="Polar residues" evidence="7">
    <location>
        <begin position="349"/>
        <end position="373"/>
    </location>
</feature>
<evidence type="ECO:0000256" key="5">
    <source>
        <dbReference type="ARBA" id="ARBA00023043"/>
    </source>
</evidence>
<feature type="domain" description="Peptidase S8/S53" evidence="8">
    <location>
        <begin position="689"/>
        <end position="937"/>
    </location>
</feature>